<dbReference type="SMART" id="SM00320">
    <property type="entry name" value="WD40"/>
    <property type="match status" value="3"/>
</dbReference>
<dbReference type="Gene3D" id="2.130.10.10">
    <property type="entry name" value="YVTN repeat-like/Quinoprotein amine dehydrogenase"/>
    <property type="match status" value="1"/>
</dbReference>
<protein>
    <submittedName>
        <fullName evidence="2">Endonuclease/exonuclease/phosphatase</fullName>
    </submittedName>
</protein>
<dbReference type="EMBL" id="MCFI01000016">
    <property type="protein sequence ID" value="ORY78942.1"/>
    <property type="molecule type" value="Genomic_DNA"/>
</dbReference>
<dbReference type="AlphaFoldDB" id="A0A1Y2F4Y2"/>
<comment type="caution">
    <text evidence="2">The sequence shown here is derived from an EMBL/GenBank/DDBJ whole genome shotgun (WGS) entry which is preliminary data.</text>
</comment>
<dbReference type="OrthoDB" id="2248459at2759"/>
<dbReference type="SMART" id="SM00128">
    <property type="entry name" value="IPPc"/>
    <property type="match status" value="1"/>
</dbReference>
<dbReference type="Proteomes" id="UP000193685">
    <property type="component" value="Unassembled WGS sequence"/>
</dbReference>
<evidence type="ECO:0000259" key="1">
    <source>
        <dbReference type="SMART" id="SM00128"/>
    </source>
</evidence>
<dbReference type="Gene3D" id="3.60.10.10">
    <property type="entry name" value="Endonuclease/exonuclease/phosphatase"/>
    <property type="match status" value="1"/>
</dbReference>
<keyword evidence="3" id="KW-1185">Reference proteome</keyword>
<evidence type="ECO:0000313" key="3">
    <source>
        <dbReference type="Proteomes" id="UP000193685"/>
    </source>
</evidence>
<sequence length="719" mass="80489">MAVAGDLLVVAQNDRLRVLHLQTQEVLWQIPVADTRITALEFRTVGIPNLVDAGRFLWVGFKDGSLHEYDLKHRICIERLHRAHNSAVTHILRDFQTMWTLDEGGNLHTWPPACSLKGKPLHASIRTVPGIQAALAIDGKLWIGCGRTVHVYHATGQSVTPERGVEASRVTGLITSAVYLRHDPDKVYFSHDDGKVTVYATDRPHCIDVLSISHYNISALLAVGDYLWTSFKTGKVFVYDVHCKPWRVMKEWPAHKSPITELCVDRGGLWKEKRLGVCSVSADGIVKVWDGLMMTDWLDAEMQKRIASFSTFREVRAVVCTWNAGASVPSRLSRDYEDSQFIENMIREAQSPDMIVFGFQELVDLDNKGKASRSVAKGFFGSKKKEDKLEEKALAFAYQQWQNHLEKQVAISSTDTYQLIQVKQLVGLFSCVFVKESLLKHTTSVDATVVKTGLKGRYGNKGGIIIRMTLDDTSICFVNCHLAAGQKHVMARNNDIFSILDQAALPAGTSSQLDRHVFSGGGDGSMVLDHEVCILNGDLNYRINGRRTHVIQQIKEGKLSKLLEADQLLIELKRNPTHRLRSFQEQTIRFPPTYKYDPGSDQYDTSEKARVPAWCDRIYYRGLGGNMSCTSYKQHTCRVSDHRPVSALLSFQVKTVDSRISQVYDEVAQSWIDLANKTILSAKLMVLKIATGCSDAKAKEALKRHGYSVPEAAASIAVD</sequence>
<dbReference type="GO" id="GO:0046856">
    <property type="term" value="P:phosphatidylinositol dephosphorylation"/>
    <property type="evidence" value="ECO:0007669"/>
    <property type="project" value="InterPro"/>
</dbReference>
<gene>
    <name evidence="2" type="ORF">BCR37DRAFT_350094</name>
</gene>
<dbReference type="PANTHER" id="PTHR11200">
    <property type="entry name" value="INOSITOL 5-PHOSPHATASE"/>
    <property type="match status" value="1"/>
</dbReference>
<dbReference type="InterPro" id="IPR015943">
    <property type="entry name" value="WD40/YVTN_repeat-like_dom_sf"/>
</dbReference>
<feature type="domain" description="Inositol polyphosphate-related phosphatase" evidence="1">
    <location>
        <begin position="313"/>
        <end position="657"/>
    </location>
</feature>
<dbReference type="InterPro" id="IPR001680">
    <property type="entry name" value="WD40_rpt"/>
</dbReference>
<keyword evidence="2" id="KW-0269">Exonuclease</keyword>
<evidence type="ECO:0000313" key="2">
    <source>
        <dbReference type="EMBL" id="ORY78942.1"/>
    </source>
</evidence>
<dbReference type="GO" id="GO:0004519">
    <property type="term" value="F:endonuclease activity"/>
    <property type="evidence" value="ECO:0007669"/>
    <property type="project" value="UniProtKB-KW"/>
</dbReference>
<proteinExistence type="predicted"/>
<organism evidence="2 3">
    <name type="scientific">Protomyces lactucae-debilis</name>
    <dbReference type="NCBI Taxonomy" id="2754530"/>
    <lineage>
        <taxon>Eukaryota</taxon>
        <taxon>Fungi</taxon>
        <taxon>Dikarya</taxon>
        <taxon>Ascomycota</taxon>
        <taxon>Taphrinomycotina</taxon>
        <taxon>Taphrinomycetes</taxon>
        <taxon>Taphrinales</taxon>
        <taxon>Protomycetaceae</taxon>
        <taxon>Protomyces</taxon>
    </lineage>
</organism>
<dbReference type="InterPro" id="IPR000300">
    <property type="entry name" value="IPPc"/>
</dbReference>
<dbReference type="InterPro" id="IPR046985">
    <property type="entry name" value="IP5"/>
</dbReference>
<dbReference type="STRING" id="56484.A0A1Y2F4Y2"/>
<dbReference type="PANTHER" id="PTHR11200:SF240">
    <property type="entry name" value="INOSITOL POLYPHOSPHATE 5-PHOSPHATASE C9G1.10C-RELATED"/>
    <property type="match status" value="1"/>
</dbReference>
<dbReference type="InterPro" id="IPR036322">
    <property type="entry name" value="WD40_repeat_dom_sf"/>
</dbReference>
<name>A0A1Y2F4Y2_PROLT</name>
<dbReference type="SUPFAM" id="SSF50978">
    <property type="entry name" value="WD40 repeat-like"/>
    <property type="match status" value="1"/>
</dbReference>
<dbReference type="SUPFAM" id="SSF56219">
    <property type="entry name" value="DNase I-like"/>
    <property type="match status" value="1"/>
</dbReference>
<dbReference type="OMA" id="GVNERLW"/>
<keyword evidence="2" id="KW-0540">Nuclease</keyword>
<dbReference type="GO" id="GO:0004527">
    <property type="term" value="F:exonuclease activity"/>
    <property type="evidence" value="ECO:0007669"/>
    <property type="project" value="UniProtKB-KW"/>
</dbReference>
<keyword evidence="2" id="KW-0378">Hydrolase</keyword>
<dbReference type="GeneID" id="63784577"/>
<dbReference type="Pfam" id="PF22669">
    <property type="entry name" value="Exo_endo_phos2"/>
    <property type="match status" value="1"/>
</dbReference>
<keyword evidence="2" id="KW-0255">Endonuclease</keyword>
<reference evidence="2 3" key="1">
    <citation type="submission" date="2016-07" db="EMBL/GenBank/DDBJ databases">
        <title>Pervasive Adenine N6-methylation of Active Genes in Fungi.</title>
        <authorList>
            <consortium name="DOE Joint Genome Institute"/>
            <person name="Mondo S.J."/>
            <person name="Dannebaum R.O."/>
            <person name="Kuo R.C."/>
            <person name="Labutti K."/>
            <person name="Haridas S."/>
            <person name="Kuo A."/>
            <person name="Salamov A."/>
            <person name="Ahrendt S.R."/>
            <person name="Lipzen A."/>
            <person name="Sullivan W."/>
            <person name="Andreopoulos W.B."/>
            <person name="Clum A."/>
            <person name="Lindquist E."/>
            <person name="Daum C."/>
            <person name="Ramamoorthy G.K."/>
            <person name="Gryganskyi A."/>
            <person name="Culley D."/>
            <person name="Magnuson J.K."/>
            <person name="James T.Y."/>
            <person name="O'Malley M.A."/>
            <person name="Stajich J.E."/>
            <person name="Spatafora J.W."/>
            <person name="Visel A."/>
            <person name="Grigoriev I.V."/>
        </authorList>
    </citation>
    <scope>NUCLEOTIDE SEQUENCE [LARGE SCALE GENOMIC DNA]</scope>
    <source>
        <strain evidence="2 3">12-1054</strain>
    </source>
</reference>
<dbReference type="GO" id="GO:0004439">
    <property type="term" value="F:phosphatidylinositol-4,5-bisphosphate 5-phosphatase activity"/>
    <property type="evidence" value="ECO:0007669"/>
    <property type="project" value="TreeGrafter"/>
</dbReference>
<dbReference type="RefSeq" id="XP_040723574.1">
    <property type="nucleotide sequence ID" value="XM_040867978.1"/>
</dbReference>
<dbReference type="InterPro" id="IPR036691">
    <property type="entry name" value="Endo/exonu/phosph_ase_sf"/>
</dbReference>
<accession>A0A1Y2F4Y2</accession>